<keyword evidence="9" id="KW-1185">Reference proteome</keyword>
<keyword evidence="3" id="KW-0596">Phosphopantetheine</keyword>
<dbReference type="CDD" id="cd05930">
    <property type="entry name" value="A_NRPS"/>
    <property type="match status" value="1"/>
</dbReference>
<dbReference type="PROSITE" id="PS00455">
    <property type="entry name" value="AMP_BINDING"/>
    <property type="match status" value="1"/>
</dbReference>
<evidence type="ECO:0000256" key="4">
    <source>
        <dbReference type="ARBA" id="ARBA00022553"/>
    </source>
</evidence>
<dbReference type="InterPro" id="IPR009081">
    <property type="entry name" value="PP-bd_ACP"/>
</dbReference>
<dbReference type="RefSeq" id="WP_208915173.1">
    <property type="nucleotide sequence ID" value="NZ_LT840184.1"/>
</dbReference>
<dbReference type="FunFam" id="3.30.300.30:FF:000010">
    <property type="entry name" value="Enterobactin synthetase component F"/>
    <property type="match status" value="1"/>
</dbReference>
<dbReference type="AlphaFoldDB" id="A0A1X7HLH5"/>
<dbReference type="Gene3D" id="2.30.38.10">
    <property type="entry name" value="Luciferase, Domain 3"/>
    <property type="match status" value="1"/>
</dbReference>
<dbReference type="PANTHER" id="PTHR45527">
    <property type="entry name" value="NONRIBOSOMAL PEPTIDE SYNTHETASE"/>
    <property type="match status" value="1"/>
</dbReference>
<dbReference type="FunFam" id="3.40.50.12780:FF:000012">
    <property type="entry name" value="Non-ribosomal peptide synthetase"/>
    <property type="match status" value="1"/>
</dbReference>
<feature type="non-terminal residue" evidence="8">
    <location>
        <position position="1"/>
    </location>
</feature>
<dbReference type="PROSITE" id="PS50075">
    <property type="entry name" value="CARRIER"/>
    <property type="match status" value="1"/>
</dbReference>
<organism evidence="8 9">
    <name type="scientific">Paenibacillus uliginis N3/975</name>
    <dbReference type="NCBI Taxonomy" id="1313296"/>
    <lineage>
        <taxon>Bacteria</taxon>
        <taxon>Bacillati</taxon>
        <taxon>Bacillota</taxon>
        <taxon>Bacilli</taxon>
        <taxon>Bacillales</taxon>
        <taxon>Paenibacillaceae</taxon>
        <taxon>Paenibacillus</taxon>
    </lineage>
</organism>
<dbReference type="InterPro" id="IPR000873">
    <property type="entry name" value="AMP-dep_synth/lig_dom"/>
</dbReference>
<evidence type="ECO:0000256" key="2">
    <source>
        <dbReference type="ARBA" id="ARBA00006432"/>
    </source>
</evidence>
<dbReference type="STRING" id="1313296.SAMN05661091_4412"/>
<evidence type="ECO:0000313" key="8">
    <source>
        <dbReference type="EMBL" id="SMF88799.1"/>
    </source>
</evidence>
<dbReference type="GO" id="GO:0017000">
    <property type="term" value="P:antibiotic biosynthetic process"/>
    <property type="evidence" value="ECO:0007669"/>
    <property type="project" value="UniProtKB-KW"/>
</dbReference>
<dbReference type="Gene3D" id="1.10.1200.10">
    <property type="entry name" value="ACP-like"/>
    <property type="match status" value="1"/>
</dbReference>
<reference evidence="9" key="1">
    <citation type="submission" date="2017-04" db="EMBL/GenBank/DDBJ databases">
        <authorList>
            <person name="Varghese N."/>
            <person name="Submissions S."/>
        </authorList>
    </citation>
    <scope>NUCLEOTIDE SEQUENCE [LARGE SCALE GENOMIC DNA]</scope>
    <source>
        <strain evidence="9">N3/975</strain>
    </source>
</reference>
<name>A0A1X7HLH5_9BACL</name>
<dbReference type="InterPro" id="IPR025110">
    <property type="entry name" value="AMP-bd_C"/>
</dbReference>
<evidence type="ECO:0000313" key="9">
    <source>
        <dbReference type="Proteomes" id="UP000192940"/>
    </source>
</evidence>
<dbReference type="Proteomes" id="UP000192940">
    <property type="component" value="Chromosome I"/>
</dbReference>
<evidence type="ECO:0000256" key="6">
    <source>
        <dbReference type="ARBA" id="ARBA00023194"/>
    </source>
</evidence>
<dbReference type="GO" id="GO:0044550">
    <property type="term" value="P:secondary metabolite biosynthetic process"/>
    <property type="evidence" value="ECO:0007669"/>
    <property type="project" value="UniProtKB-ARBA"/>
</dbReference>
<dbReference type="SUPFAM" id="SSF47336">
    <property type="entry name" value="ACP-like"/>
    <property type="match status" value="1"/>
</dbReference>
<proteinExistence type="inferred from homology"/>
<dbReference type="Gene3D" id="3.30.300.30">
    <property type="match status" value="1"/>
</dbReference>
<dbReference type="Gene3D" id="3.40.50.980">
    <property type="match status" value="2"/>
</dbReference>
<dbReference type="Pfam" id="PF00501">
    <property type="entry name" value="AMP-binding"/>
    <property type="match status" value="1"/>
</dbReference>
<dbReference type="InterPro" id="IPR020459">
    <property type="entry name" value="AMP-binding"/>
</dbReference>
<dbReference type="Pfam" id="PF00550">
    <property type="entry name" value="PP-binding"/>
    <property type="match status" value="1"/>
</dbReference>
<dbReference type="GO" id="GO:0005829">
    <property type="term" value="C:cytosol"/>
    <property type="evidence" value="ECO:0007669"/>
    <property type="project" value="TreeGrafter"/>
</dbReference>
<dbReference type="EMBL" id="LT840184">
    <property type="protein sequence ID" value="SMF88799.1"/>
    <property type="molecule type" value="Genomic_DNA"/>
</dbReference>
<dbReference type="GO" id="GO:0031177">
    <property type="term" value="F:phosphopantetheine binding"/>
    <property type="evidence" value="ECO:0007669"/>
    <property type="project" value="TreeGrafter"/>
</dbReference>
<dbReference type="Pfam" id="PF13193">
    <property type="entry name" value="AMP-binding_C"/>
    <property type="match status" value="1"/>
</dbReference>
<evidence type="ECO:0000259" key="7">
    <source>
        <dbReference type="PROSITE" id="PS50075"/>
    </source>
</evidence>
<gene>
    <name evidence="8" type="ORF">SAMN05661091_4412</name>
</gene>
<dbReference type="InterPro" id="IPR045851">
    <property type="entry name" value="AMP-bd_C_sf"/>
</dbReference>
<dbReference type="PANTHER" id="PTHR45527:SF1">
    <property type="entry name" value="FATTY ACID SYNTHASE"/>
    <property type="match status" value="1"/>
</dbReference>
<comment type="cofactor">
    <cofactor evidence="1">
        <name>pantetheine 4'-phosphate</name>
        <dbReference type="ChEBI" id="CHEBI:47942"/>
    </cofactor>
</comment>
<dbReference type="PRINTS" id="PR00154">
    <property type="entry name" value="AMPBINDING"/>
</dbReference>
<keyword evidence="4" id="KW-0597">Phosphoprotein</keyword>
<dbReference type="InterPro" id="IPR010071">
    <property type="entry name" value="AA_adenyl_dom"/>
</dbReference>
<protein>
    <submittedName>
        <fullName evidence="8">Amino acid adenylation domain-containing protein</fullName>
    </submittedName>
</protein>
<dbReference type="GO" id="GO:0043041">
    <property type="term" value="P:amino acid activation for nonribosomal peptide biosynthetic process"/>
    <property type="evidence" value="ECO:0007669"/>
    <property type="project" value="TreeGrafter"/>
</dbReference>
<keyword evidence="6" id="KW-0045">Antibiotic biosynthesis</keyword>
<evidence type="ECO:0000256" key="3">
    <source>
        <dbReference type="ARBA" id="ARBA00022450"/>
    </source>
</evidence>
<evidence type="ECO:0000256" key="5">
    <source>
        <dbReference type="ARBA" id="ARBA00022737"/>
    </source>
</evidence>
<dbReference type="SUPFAM" id="SSF56801">
    <property type="entry name" value="Acetyl-CoA synthetase-like"/>
    <property type="match status" value="1"/>
</dbReference>
<dbReference type="InterPro" id="IPR036736">
    <property type="entry name" value="ACP-like_sf"/>
</dbReference>
<feature type="domain" description="Carrier" evidence="7">
    <location>
        <begin position="520"/>
        <end position="595"/>
    </location>
</feature>
<dbReference type="InterPro" id="IPR020845">
    <property type="entry name" value="AMP-binding_CS"/>
</dbReference>
<sequence>LSEIETITEQEKLQILSGFNDTAVEYARDRTVVDLFEEQVKKTPDEIAVVFQEDRLTYAELNRKVNQVAWKLRRLGIRPDDRVAIMTERSIEMIVGIYGIMKAGGAYVPIDPTFPEERIQFILEDCRPKAVLLYKTDLNTELSVLDLADRSIWESMYEDPDKVNKPDDLAYVIYTSGTTGQPKGVMLQHQGITAMRIYLKNLYQVTDQDNVLQFSNYVFDAAVWEMTLSLLLGARLTLITKEIIADTGRFNEFVNQSGITLTLLPPQYYLQTQLTGLKVLTTGGSESNAAIIQKAGSLCRYVNAYGPTENTVLATHWEYDGKSDIPHPVPIGRPISNVQAYIMNGMNLCGIGIPGELCFAGDGIARGYLNMPELTAEKFIANPFGAGKLYRSGDLARWLPDGNIEYLGRIDEQVKIRGFRIELAEIESVMRKLEHIVDAVVIARKDDREDKTIQAYVISDVQVNPTEIKNALKGVLPGYMIPAFIMQIDSLPVTRSGKLDKNALPMPDLDLFRKTNRFVAANNECEHILSNIWRSILHFDEIGIDDNFFDLGGNSLLITVMLSQIEEQYPGIVKVGDVFANPTIAQLAAHIEMSSLETMSCSQISFPDSYFKQSNKVLHDSIVRFTDSGSLYQSIKAMHDTDEFKLYEFLLFSYSYLLFDATGQQQLAVCTVNQKDYVSFEVEAEEDLNVLMETVHQNYQDATKFQRAKIHIKSTEKGLMPIFLYRFSGNELYKDYYDFSLSFDIGEDSVTFAAEVFNKKVSEQKLEELLRGLIQIVQYLLEYV</sequence>
<evidence type="ECO:0000256" key="1">
    <source>
        <dbReference type="ARBA" id="ARBA00001957"/>
    </source>
</evidence>
<keyword evidence="5" id="KW-0677">Repeat</keyword>
<dbReference type="FunFam" id="1.10.1200.10:FF:000005">
    <property type="entry name" value="Nonribosomal peptide synthetase 1"/>
    <property type="match status" value="1"/>
</dbReference>
<dbReference type="NCBIfam" id="TIGR01733">
    <property type="entry name" value="AA-adenyl-dom"/>
    <property type="match status" value="1"/>
</dbReference>
<accession>A0A1X7HLH5</accession>
<comment type="similarity">
    <text evidence="2">Belongs to the ATP-dependent AMP-binding enzyme family.</text>
</comment>
<dbReference type="FunFam" id="3.40.50.980:FF:000001">
    <property type="entry name" value="Non-ribosomal peptide synthetase"/>
    <property type="match status" value="1"/>
</dbReference>